<feature type="transmembrane region" description="Helical" evidence="5">
    <location>
        <begin position="80"/>
        <end position="102"/>
    </location>
</feature>
<evidence type="ECO:0000313" key="8">
    <source>
        <dbReference type="Proteomes" id="UP000823757"/>
    </source>
</evidence>
<sequence length="404" mass="44803">MDRLYNRFRRFCAFLIGAVFFVSGLMKLLDPVGAGLVVSEYYRFFGTDFLLPSSKAVAVAMALLETLLGTALMTGLWRRVIAVISLIFLCGFTVLTIILVIFNPVMDCGCFGEAVHLTHFQSLVKNLVLCALAVVAFTPVTRLGRPKRRKYVSFGIVATSVIVFSVYSLMYIPLVDFTDFKPASRLAFSSTGDMGDMYEAVFIYEKDGEQKSFTLDNLPDSTWTFVSTVTRKADDAFENTIDLPFTDAAGEYRDYLISSGKAIAISVYDPEKLPSERWENIAGLVSAAYDAGYYPVVLVSCGSNELEEILSAMLPEEDAGTVLRSSYSADRKTLMTLNRSNGGATYFHDGYLIRKWSFRNLPSSQDLEKIALDFADETSAETTTAGNIVFQAFLLYSFAIILFV</sequence>
<feature type="transmembrane region" description="Helical" evidence="5">
    <location>
        <begin position="152"/>
        <end position="174"/>
    </location>
</feature>
<reference evidence="7" key="2">
    <citation type="journal article" date="2021" name="PeerJ">
        <title>Extensive microbial diversity within the chicken gut microbiome revealed by metagenomics and culture.</title>
        <authorList>
            <person name="Gilroy R."/>
            <person name="Ravi A."/>
            <person name="Getino M."/>
            <person name="Pursley I."/>
            <person name="Horton D.L."/>
            <person name="Alikhan N.F."/>
            <person name="Baker D."/>
            <person name="Gharbi K."/>
            <person name="Hall N."/>
            <person name="Watson M."/>
            <person name="Adriaenssens E.M."/>
            <person name="Foster-Nyarko E."/>
            <person name="Jarju S."/>
            <person name="Secka A."/>
            <person name="Antonio M."/>
            <person name="Oren A."/>
            <person name="Chaudhuri R.R."/>
            <person name="La Ragione R."/>
            <person name="Hildebrand F."/>
            <person name="Pallen M.J."/>
        </authorList>
    </citation>
    <scope>NUCLEOTIDE SEQUENCE</scope>
    <source>
        <strain evidence="7">B1-13419</strain>
    </source>
</reference>
<evidence type="ECO:0000256" key="5">
    <source>
        <dbReference type="SAM" id="Phobius"/>
    </source>
</evidence>
<name>A0A9D9IJP4_9BACT</name>
<keyword evidence="2 5" id="KW-0812">Transmembrane</keyword>
<keyword evidence="3 5" id="KW-1133">Transmembrane helix</keyword>
<feature type="domain" description="Methylamine utilisation protein MauE" evidence="6">
    <location>
        <begin position="10"/>
        <end position="137"/>
    </location>
</feature>
<feature type="transmembrane region" description="Helical" evidence="5">
    <location>
        <begin position="49"/>
        <end position="68"/>
    </location>
</feature>
<reference evidence="7" key="1">
    <citation type="submission" date="2020-10" db="EMBL/GenBank/DDBJ databases">
        <authorList>
            <person name="Gilroy R."/>
        </authorList>
    </citation>
    <scope>NUCLEOTIDE SEQUENCE</scope>
    <source>
        <strain evidence="7">B1-13419</strain>
    </source>
</reference>
<dbReference type="InterPro" id="IPR009908">
    <property type="entry name" value="Methylamine_util_MauE"/>
</dbReference>
<comment type="caution">
    <text evidence="7">The sequence shown here is derived from an EMBL/GenBank/DDBJ whole genome shotgun (WGS) entry which is preliminary data.</text>
</comment>
<evidence type="ECO:0000256" key="2">
    <source>
        <dbReference type="ARBA" id="ARBA00022692"/>
    </source>
</evidence>
<dbReference type="Pfam" id="PF07291">
    <property type="entry name" value="MauE"/>
    <property type="match status" value="1"/>
</dbReference>
<evidence type="ECO:0000259" key="6">
    <source>
        <dbReference type="Pfam" id="PF07291"/>
    </source>
</evidence>
<evidence type="ECO:0000256" key="3">
    <source>
        <dbReference type="ARBA" id="ARBA00022989"/>
    </source>
</evidence>
<comment type="subcellular location">
    <subcellularLocation>
        <location evidence="1">Membrane</location>
        <topology evidence="1">Multi-pass membrane protein</topology>
    </subcellularLocation>
</comment>
<dbReference type="AlphaFoldDB" id="A0A9D9IJP4"/>
<gene>
    <name evidence="7" type="ORF">IAB91_01855</name>
</gene>
<protein>
    <submittedName>
        <fullName evidence="7">DoxX family protein</fullName>
    </submittedName>
</protein>
<proteinExistence type="predicted"/>
<dbReference type="GO" id="GO:0030416">
    <property type="term" value="P:methylamine metabolic process"/>
    <property type="evidence" value="ECO:0007669"/>
    <property type="project" value="InterPro"/>
</dbReference>
<evidence type="ECO:0000313" key="7">
    <source>
        <dbReference type="EMBL" id="MBO8474022.1"/>
    </source>
</evidence>
<organism evidence="7 8">
    <name type="scientific">Candidatus Cryptobacteroides faecigallinarum</name>
    <dbReference type="NCBI Taxonomy" id="2840763"/>
    <lineage>
        <taxon>Bacteria</taxon>
        <taxon>Pseudomonadati</taxon>
        <taxon>Bacteroidota</taxon>
        <taxon>Bacteroidia</taxon>
        <taxon>Bacteroidales</taxon>
        <taxon>Candidatus Cryptobacteroides</taxon>
    </lineage>
</organism>
<feature type="transmembrane region" description="Helical" evidence="5">
    <location>
        <begin position="122"/>
        <end position="140"/>
    </location>
</feature>
<dbReference type="GO" id="GO:0016020">
    <property type="term" value="C:membrane"/>
    <property type="evidence" value="ECO:0007669"/>
    <property type="project" value="UniProtKB-SubCell"/>
</dbReference>
<evidence type="ECO:0000256" key="1">
    <source>
        <dbReference type="ARBA" id="ARBA00004141"/>
    </source>
</evidence>
<evidence type="ECO:0000256" key="4">
    <source>
        <dbReference type="ARBA" id="ARBA00023136"/>
    </source>
</evidence>
<keyword evidence="4 5" id="KW-0472">Membrane</keyword>
<accession>A0A9D9IJP4</accession>
<feature type="transmembrane region" description="Helical" evidence="5">
    <location>
        <begin position="12"/>
        <end position="29"/>
    </location>
</feature>
<dbReference type="EMBL" id="JADIMD010000024">
    <property type="protein sequence ID" value="MBO8474022.1"/>
    <property type="molecule type" value="Genomic_DNA"/>
</dbReference>
<dbReference type="Proteomes" id="UP000823757">
    <property type="component" value="Unassembled WGS sequence"/>
</dbReference>